<evidence type="ECO:0000256" key="5">
    <source>
        <dbReference type="ARBA" id="ARBA00022807"/>
    </source>
</evidence>
<evidence type="ECO:0000313" key="10">
    <source>
        <dbReference type="Proteomes" id="UP000832011"/>
    </source>
</evidence>
<protein>
    <submittedName>
        <fullName evidence="9">C40 family peptidase</fullName>
    </submittedName>
</protein>
<keyword evidence="10" id="KW-1185">Reference proteome</keyword>
<dbReference type="PANTHER" id="PTHR34858:SF1">
    <property type="entry name" value="CYSO-CYSTEINE PEPTIDASE"/>
    <property type="match status" value="1"/>
</dbReference>
<evidence type="ECO:0000256" key="2">
    <source>
        <dbReference type="ARBA" id="ARBA00022670"/>
    </source>
</evidence>
<dbReference type="EMBL" id="CP091511">
    <property type="protein sequence ID" value="UOO89139.1"/>
    <property type="molecule type" value="Genomic_DNA"/>
</dbReference>
<dbReference type="Pfam" id="PF00877">
    <property type="entry name" value="NLPC_P60"/>
    <property type="match status" value="1"/>
</dbReference>
<evidence type="ECO:0000256" key="6">
    <source>
        <dbReference type="ARBA" id="ARBA00022833"/>
    </source>
</evidence>
<proteinExistence type="inferred from homology"/>
<comment type="similarity">
    <text evidence="1">Belongs to the peptidase C40 family.</text>
</comment>
<accession>A0ABY4E030</accession>
<dbReference type="SUPFAM" id="SSF102712">
    <property type="entry name" value="JAB1/MPN domain"/>
    <property type="match status" value="1"/>
</dbReference>
<keyword evidence="2" id="KW-0645">Protease</keyword>
<keyword evidence="3" id="KW-0479">Metal-binding</keyword>
<keyword evidence="6" id="KW-0862">Zinc</keyword>
<dbReference type="PROSITE" id="PS51935">
    <property type="entry name" value="NLPC_P60"/>
    <property type="match status" value="1"/>
</dbReference>
<keyword evidence="4" id="KW-0378">Hydrolase</keyword>
<evidence type="ECO:0000256" key="7">
    <source>
        <dbReference type="ARBA" id="ARBA00023049"/>
    </source>
</evidence>
<dbReference type="InterPro" id="IPR038765">
    <property type="entry name" value="Papain-like_cys_pep_sf"/>
</dbReference>
<evidence type="ECO:0000313" key="9">
    <source>
        <dbReference type="EMBL" id="UOO89139.1"/>
    </source>
</evidence>
<dbReference type="InterPro" id="IPR051929">
    <property type="entry name" value="VirAsm_ModProt"/>
</dbReference>
<dbReference type="InterPro" id="IPR000064">
    <property type="entry name" value="NLP_P60_dom"/>
</dbReference>
<keyword evidence="7" id="KW-0482">Metalloprotease</keyword>
<sequence length="242" mass="26894">MKLTKQTQSDILKHANEAAPNESCGFVVLTGRKQSYHPCENVATLPQDTFEIPADAWIGIDGDIVAVVHSHPRNEPFLSGADRKAQNQSELPWALATGGAVKLFRYAPLLRGRQFVYGAADCFTLIRDAFMLCGIEFRDHPRSNIDDDAAAGSFEQNLPDGGFIRVRAGLQAGDVVLTAQNGIANHAALYLGGGEMLHHAFDHLSRVEPYSKYWQRMTHSVWRHQDWQPEMLEAIKNDISVI</sequence>
<dbReference type="SMART" id="SM00232">
    <property type="entry name" value="JAB_MPN"/>
    <property type="match status" value="1"/>
</dbReference>
<name>A0ABY4E030_9NEIS</name>
<evidence type="ECO:0000256" key="4">
    <source>
        <dbReference type="ARBA" id="ARBA00022801"/>
    </source>
</evidence>
<dbReference type="Pfam" id="PF14464">
    <property type="entry name" value="Prok-JAB"/>
    <property type="match status" value="1"/>
</dbReference>
<dbReference type="RefSeq" id="WP_058356843.1">
    <property type="nucleotide sequence ID" value="NZ_CABKVG010000010.1"/>
</dbReference>
<reference evidence="9 10" key="1">
    <citation type="journal article" date="2022" name="Res Sq">
        <title>Evolution of multicellular longitudinally dividing oral cavity symbionts (Neisseriaceae).</title>
        <authorList>
            <person name="Nyongesa S."/>
            <person name="Weber P."/>
            <person name="Bernet E."/>
            <person name="Pullido F."/>
            <person name="Nieckarz M."/>
            <person name="Delaby M."/>
            <person name="Nieves C."/>
            <person name="Viehboeck T."/>
            <person name="Krause N."/>
            <person name="Rivera-Millot A."/>
            <person name="Nakamura A."/>
            <person name="Vischer N."/>
            <person name="VanNieuwenhze M."/>
            <person name="Brun Y."/>
            <person name="Cava F."/>
            <person name="Bulgheresi S."/>
            <person name="Veyrier F."/>
        </authorList>
    </citation>
    <scope>NUCLEOTIDE SEQUENCE [LARGE SCALE GENOMIC DNA]</scope>
    <source>
        <strain evidence="9 10">SN4</strain>
    </source>
</reference>
<dbReference type="SUPFAM" id="SSF54001">
    <property type="entry name" value="Cysteine proteinases"/>
    <property type="match status" value="1"/>
</dbReference>
<keyword evidence="5" id="KW-0788">Thiol protease</keyword>
<dbReference type="Gene3D" id="3.40.140.10">
    <property type="entry name" value="Cytidine Deaminase, domain 2"/>
    <property type="match status" value="1"/>
</dbReference>
<evidence type="ECO:0000256" key="1">
    <source>
        <dbReference type="ARBA" id="ARBA00007074"/>
    </source>
</evidence>
<dbReference type="Gene3D" id="3.90.1720.10">
    <property type="entry name" value="endopeptidase domain like (from Nostoc punctiforme)"/>
    <property type="match status" value="1"/>
</dbReference>
<dbReference type="InterPro" id="IPR028090">
    <property type="entry name" value="JAB_dom_prok"/>
</dbReference>
<dbReference type="CDD" id="cd08073">
    <property type="entry name" value="MPN_NLPC_P60"/>
    <property type="match status" value="1"/>
</dbReference>
<gene>
    <name evidence="9" type="ORF">LVJ82_17110</name>
</gene>
<dbReference type="InterPro" id="IPR000555">
    <property type="entry name" value="JAMM/MPN+_dom"/>
</dbReference>
<dbReference type="Proteomes" id="UP000832011">
    <property type="component" value="Chromosome"/>
</dbReference>
<organism evidence="9 10">
    <name type="scientific">Vitreoscilla massiliensis</name>
    <dbReference type="NCBI Taxonomy" id="1689272"/>
    <lineage>
        <taxon>Bacteria</taxon>
        <taxon>Pseudomonadati</taxon>
        <taxon>Pseudomonadota</taxon>
        <taxon>Betaproteobacteria</taxon>
        <taxon>Neisseriales</taxon>
        <taxon>Neisseriaceae</taxon>
        <taxon>Vitreoscilla</taxon>
    </lineage>
</organism>
<dbReference type="PANTHER" id="PTHR34858">
    <property type="entry name" value="CYSO-CYSTEINE PEPTIDASE"/>
    <property type="match status" value="1"/>
</dbReference>
<feature type="domain" description="NlpC/P60" evidence="8">
    <location>
        <begin position="89"/>
        <end position="225"/>
    </location>
</feature>
<evidence type="ECO:0000259" key="8">
    <source>
        <dbReference type="PROSITE" id="PS51935"/>
    </source>
</evidence>
<evidence type="ECO:0000256" key="3">
    <source>
        <dbReference type="ARBA" id="ARBA00022723"/>
    </source>
</evidence>